<dbReference type="Proteomes" id="UP001497522">
    <property type="component" value="Chromosome 2"/>
</dbReference>
<dbReference type="PANTHER" id="PTHR35567:SF12">
    <property type="match status" value="1"/>
</dbReference>
<dbReference type="EMBL" id="OZ023703">
    <property type="protein sequence ID" value="CAK9871888.1"/>
    <property type="molecule type" value="Genomic_DNA"/>
</dbReference>
<protein>
    <submittedName>
        <fullName evidence="1">Uncharacterized protein</fullName>
    </submittedName>
</protein>
<accession>A0ABP1B9H4</accession>
<evidence type="ECO:0000313" key="2">
    <source>
        <dbReference type="Proteomes" id="UP001497522"/>
    </source>
</evidence>
<gene>
    <name evidence="1" type="ORF">CSSPJE1EN2_LOCUS14485</name>
</gene>
<keyword evidence="2" id="KW-1185">Reference proteome</keyword>
<feature type="non-terminal residue" evidence="1">
    <location>
        <position position="1"/>
    </location>
</feature>
<evidence type="ECO:0000313" key="1">
    <source>
        <dbReference type="EMBL" id="CAK9871888.1"/>
    </source>
</evidence>
<organism evidence="1 2">
    <name type="scientific">Sphagnum jensenii</name>
    <dbReference type="NCBI Taxonomy" id="128206"/>
    <lineage>
        <taxon>Eukaryota</taxon>
        <taxon>Viridiplantae</taxon>
        <taxon>Streptophyta</taxon>
        <taxon>Embryophyta</taxon>
        <taxon>Bryophyta</taxon>
        <taxon>Sphagnophytina</taxon>
        <taxon>Sphagnopsida</taxon>
        <taxon>Sphagnales</taxon>
        <taxon>Sphagnaceae</taxon>
        <taxon>Sphagnum</taxon>
    </lineage>
</organism>
<proteinExistence type="predicted"/>
<dbReference type="PANTHER" id="PTHR35567">
    <property type="entry name" value="MALATE DEHYDROGENASE (AFU_ORTHOLOGUE AFUA_2G13800)"/>
    <property type="match status" value="1"/>
</dbReference>
<name>A0ABP1B9H4_9BRYO</name>
<sequence>VPIATLQNPNTRSTTTLASLMKATSHKNLGAASLVSYVVLWNPQGGHAPAACLCTDEEPSVEVPFLAEFFIYTQDLLPPASVPESLNPPNGQVVEGFYAQGRVSYQFNGSLWLEKTATAALYDVCGGHVVGRYSKRQRPDIFGSSLSWHIFGQLHGFWLSGQNFVNPVSISEGDVPWALFNITSSSGNTSLLGPYTFVQLVSTRGGIPPDLPHSVGMAPGLVWKSPFSCIFWFYTNAQQ</sequence>
<reference evidence="1 2" key="1">
    <citation type="submission" date="2024-03" db="EMBL/GenBank/DDBJ databases">
        <authorList>
            <consortium name="ELIXIR-Norway"/>
            <consortium name="Elixir Norway"/>
        </authorList>
    </citation>
    <scope>NUCLEOTIDE SEQUENCE [LARGE SCALE GENOMIC DNA]</scope>
</reference>